<name>A0A432WW29_9GAMM</name>
<evidence type="ECO:0000259" key="2">
    <source>
        <dbReference type="PROSITE" id="PS50883"/>
    </source>
</evidence>
<dbReference type="Proteomes" id="UP000286976">
    <property type="component" value="Unassembled WGS sequence"/>
</dbReference>
<feature type="transmembrane region" description="Helical" evidence="1">
    <location>
        <begin position="146"/>
        <end position="165"/>
    </location>
</feature>
<dbReference type="PANTHER" id="PTHR33121:SF71">
    <property type="entry name" value="OXYGEN SENSOR PROTEIN DOSP"/>
    <property type="match status" value="1"/>
</dbReference>
<evidence type="ECO:0000259" key="3">
    <source>
        <dbReference type="PROSITE" id="PS50887"/>
    </source>
</evidence>
<dbReference type="CDD" id="cd01948">
    <property type="entry name" value="EAL"/>
    <property type="match status" value="1"/>
</dbReference>
<feature type="transmembrane region" description="Helical" evidence="1">
    <location>
        <begin position="203"/>
        <end position="227"/>
    </location>
</feature>
<comment type="caution">
    <text evidence="4">The sequence shown here is derived from an EMBL/GenBank/DDBJ whole genome shotgun (WGS) entry which is preliminary data.</text>
</comment>
<evidence type="ECO:0000313" key="4">
    <source>
        <dbReference type="EMBL" id="RUO37976.1"/>
    </source>
</evidence>
<organism evidence="4 5">
    <name type="scientific">Aliidiomarina taiwanensis</name>
    <dbReference type="NCBI Taxonomy" id="946228"/>
    <lineage>
        <taxon>Bacteria</taxon>
        <taxon>Pseudomonadati</taxon>
        <taxon>Pseudomonadota</taxon>
        <taxon>Gammaproteobacteria</taxon>
        <taxon>Alteromonadales</taxon>
        <taxon>Idiomarinaceae</taxon>
        <taxon>Aliidiomarina</taxon>
    </lineage>
</organism>
<keyword evidence="1" id="KW-0472">Membrane</keyword>
<dbReference type="Pfam" id="PF00563">
    <property type="entry name" value="EAL"/>
    <property type="match status" value="1"/>
</dbReference>
<dbReference type="InterPro" id="IPR001633">
    <property type="entry name" value="EAL_dom"/>
</dbReference>
<feature type="domain" description="EAL" evidence="2">
    <location>
        <begin position="417"/>
        <end position="671"/>
    </location>
</feature>
<evidence type="ECO:0000256" key="1">
    <source>
        <dbReference type="SAM" id="Phobius"/>
    </source>
</evidence>
<dbReference type="Gene3D" id="3.30.70.270">
    <property type="match status" value="1"/>
</dbReference>
<dbReference type="SMART" id="SM00267">
    <property type="entry name" value="GGDEF"/>
    <property type="match status" value="1"/>
</dbReference>
<dbReference type="NCBIfam" id="TIGR00254">
    <property type="entry name" value="GGDEF"/>
    <property type="match status" value="1"/>
</dbReference>
<feature type="transmembrane region" description="Helical" evidence="1">
    <location>
        <begin position="6"/>
        <end position="29"/>
    </location>
</feature>
<keyword evidence="5" id="KW-1185">Reference proteome</keyword>
<dbReference type="InterPro" id="IPR029787">
    <property type="entry name" value="Nucleotide_cyclase"/>
</dbReference>
<dbReference type="CDD" id="cd01949">
    <property type="entry name" value="GGDEF"/>
    <property type="match status" value="1"/>
</dbReference>
<dbReference type="InterPro" id="IPR043128">
    <property type="entry name" value="Rev_trsase/Diguanyl_cyclase"/>
</dbReference>
<reference evidence="4 5" key="1">
    <citation type="journal article" date="2011" name="Front. Microbiol.">
        <title>Genomic signatures of strain selection and enhancement in Bacillus atrophaeus var. globigii, a historical biowarfare simulant.</title>
        <authorList>
            <person name="Gibbons H.S."/>
            <person name="Broomall S.M."/>
            <person name="McNew L.A."/>
            <person name="Daligault H."/>
            <person name="Chapman C."/>
            <person name="Bruce D."/>
            <person name="Karavis M."/>
            <person name="Krepps M."/>
            <person name="McGregor P.A."/>
            <person name="Hong C."/>
            <person name="Park K.H."/>
            <person name="Akmal A."/>
            <person name="Feldman A."/>
            <person name="Lin J.S."/>
            <person name="Chang W.E."/>
            <person name="Higgs B.W."/>
            <person name="Demirev P."/>
            <person name="Lindquist J."/>
            <person name="Liem A."/>
            <person name="Fochler E."/>
            <person name="Read T.D."/>
            <person name="Tapia R."/>
            <person name="Johnson S."/>
            <person name="Bishop-Lilly K.A."/>
            <person name="Detter C."/>
            <person name="Han C."/>
            <person name="Sozhamannan S."/>
            <person name="Rosenzweig C.N."/>
            <person name="Skowronski E.W."/>
        </authorList>
    </citation>
    <scope>NUCLEOTIDE SEQUENCE [LARGE SCALE GENOMIC DNA]</scope>
    <source>
        <strain evidence="4 5">AIT1</strain>
    </source>
</reference>
<feature type="transmembrane region" description="Helical" evidence="1">
    <location>
        <begin position="41"/>
        <end position="66"/>
    </location>
</feature>
<dbReference type="OrthoDB" id="8553030at2"/>
<gene>
    <name evidence="4" type="ORF">CWE15_10680</name>
</gene>
<dbReference type="InterPro" id="IPR050706">
    <property type="entry name" value="Cyclic-di-GMP_PDE-like"/>
</dbReference>
<dbReference type="SUPFAM" id="SSF141868">
    <property type="entry name" value="EAL domain-like"/>
    <property type="match status" value="1"/>
</dbReference>
<protein>
    <recommendedName>
        <fullName evidence="6">GGDEF-domain containing protein</fullName>
    </recommendedName>
</protein>
<dbReference type="PANTHER" id="PTHR33121">
    <property type="entry name" value="CYCLIC DI-GMP PHOSPHODIESTERASE PDEF"/>
    <property type="match status" value="1"/>
</dbReference>
<feature type="transmembrane region" description="Helical" evidence="1">
    <location>
        <begin position="108"/>
        <end position="126"/>
    </location>
</feature>
<keyword evidence="1" id="KW-1133">Transmembrane helix</keyword>
<dbReference type="AlphaFoldDB" id="A0A432WW29"/>
<feature type="domain" description="GGDEF" evidence="3">
    <location>
        <begin position="275"/>
        <end position="408"/>
    </location>
</feature>
<dbReference type="RefSeq" id="WP_126758073.1">
    <property type="nucleotide sequence ID" value="NZ_PIPQ01000009.1"/>
</dbReference>
<keyword evidence="1" id="KW-0812">Transmembrane</keyword>
<dbReference type="Gene3D" id="3.20.20.450">
    <property type="entry name" value="EAL domain"/>
    <property type="match status" value="1"/>
</dbReference>
<dbReference type="EMBL" id="PIPQ01000009">
    <property type="protein sequence ID" value="RUO37976.1"/>
    <property type="molecule type" value="Genomic_DNA"/>
</dbReference>
<proteinExistence type="predicted"/>
<dbReference type="InterPro" id="IPR000160">
    <property type="entry name" value="GGDEF_dom"/>
</dbReference>
<dbReference type="Pfam" id="PF00990">
    <property type="entry name" value="GGDEF"/>
    <property type="match status" value="1"/>
</dbReference>
<feature type="transmembrane region" description="Helical" evidence="1">
    <location>
        <begin position="78"/>
        <end position="96"/>
    </location>
</feature>
<evidence type="ECO:0008006" key="6">
    <source>
        <dbReference type="Google" id="ProtNLM"/>
    </source>
</evidence>
<dbReference type="PROSITE" id="PS50887">
    <property type="entry name" value="GGDEF"/>
    <property type="match status" value="1"/>
</dbReference>
<dbReference type="InterPro" id="IPR035919">
    <property type="entry name" value="EAL_sf"/>
</dbReference>
<dbReference type="SUPFAM" id="SSF55073">
    <property type="entry name" value="Nucleotide cyclase"/>
    <property type="match status" value="1"/>
</dbReference>
<dbReference type="PROSITE" id="PS50883">
    <property type="entry name" value="EAL"/>
    <property type="match status" value="1"/>
</dbReference>
<sequence length="687" mass="76883">MHPTNIAIASASYVGQAILMLGFALLLLHYFRLYRRPYLRFWSYAAFYYGLGSAFQLGQIASISLFPTLASSGLLLSQAHLACLYVALVLLCFGVFDVARQNPPPRPWRWVTYAAAVLISVKGLAFTPNTAGPETVPLFVQESTMLLLSGIVLTTISVFIWRFTYAMLGPRLIAAAIFLHGSKNLFLVVLFSRFSESQAQETIWAYQGFMNIVLLAVTALGVTIWLLESERHQALNAMQQAEFLNRHDALTKLPNRGELMSKVPVLLDSCRANGRHLVLMMVGIDRFKAVNDTLGMRGGDRVLIELGERLRKLHTQPILMGRVSGDVFVLAFDHLKRLSYIQDLAHSIQADLQKPMIVDGHEVHLSCSFGLARYPQHSNRAEGLLSKANIALANAKLPNNSSIMVYQRGMDEHYIRLADIEPELRKAIQENEFFIQLQPIYSGKELSLCAFEALIRWQHPVRGILSPDEFLPYAEQLGMATEVDTWVLNHVALILAEWKTAGEKIVPIAVNLCARQFTNRALCINMRNLLQKYNLNAADIELEITENVAVSDINTGLNVLSALESMGFHVSIDDFGTGYSSLSYLRRLPISRIKIDRSFINEMLGNETNLTIVRTLIQLSHGLKKQVIAEGVETKEQLAALQEMNCDATQGYLMSPPVNVAMARSILQQHWLEQAEMNAQMHVATGR</sequence>
<dbReference type="GO" id="GO:0071111">
    <property type="term" value="F:cyclic-guanylate-specific phosphodiesterase activity"/>
    <property type="evidence" value="ECO:0007669"/>
    <property type="project" value="InterPro"/>
</dbReference>
<evidence type="ECO:0000313" key="5">
    <source>
        <dbReference type="Proteomes" id="UP000286976"/>
    </source>
</evidence>
<accession>A0A432WW29</accession>
<dbReference type="SMART" id="SM00052">
    <property type="entry name" value="EAL"/>
    <property type="match status" value="1"/>
</dbReference>
<feature type="transmembrane region" description="Helical" evidence="1">
    <location>
        <begin position="172"/>
        <end position="191"/>
    </location>
</feature>